<feature type="compositionally biased region" description="Polar residues" evidence="4">
    <location>
        <begin position="695"/>
        <end position="707"/>
    </location>
</feature>
<evidence type="ECO:0000256" key="4">
    <source>
        <dbReference type="SAM" id="MobiDB-lite"/>
    </source>
</evidence>
<dbReference type="GO" id="GO:0005634">
    <property type="term" value="C:nucleus"/>
    <property type="evidence" value="ECO:0007669"/>
    <property type="project" value="UniProtKB-SubCell"/>
</dbReference>
<sequence length="807" mass="88683">MDMAGLVSPSEAEKRANVAVRPASASSPSAIPAADATSSTTAASTATAAPQKLRSCVVCRSRKVRCDKESPCSNCRRAGIPCVIPSADRPPRWARRLERFAHNAAAGERSAPAGDPPTTQVMERLRNLESLVKDLSSQLEQAHALSNSTGNSPASSTNDRDGENQTGTPLTAGSLQLQFGRLVLSGAAGSLDGIKMETQHLAEAELHSSEDEGRPENINQIVQIAHMPTVNKMARRSRGSGGAPMTPSNEALMFSIYYAAIVSMEDDDVLSNFGSAKADLSLKYRLGFEHAVARADFLNMPDIVLVQAFSIFLLLVRLHDSPRCVWMLTGLVIRMAQSLGLQRDGSHFQHLTPFEVHERRRVWYAICSLDVRASEDQGTDFTIQKGSFDTRLPLNIDDEDIDVDAKEMPIEREGITDMTVSIAMTDISNISRRMIAPGVSLEEQNRLLGTIYATLEERYLRFSTEPGNIAYWVLAVATRLVTAKLTLFTHLPVLFSSPGESFSDEIRNKLLVAAIEVAEFNHALNSEKAARQWRWVYQTYTHWHAIVYLLIDICRRPWSPIVDRAWIALHSPWLIPAKSRLDKGLRTWVPLRKLTLKARKHRESELGRLRGDASAARRLEMDDRKLPVPSTVGSVSATAAADISRGRWRKLVGVSEMPEENTQIETTPLPPALALANSAQIFPDDAGTGPDDTTRASSGSQPYSNPLATREPVPTAPEVMALDQPSSHGPQYNVFSPTTVDWSDGHPESGGLLGWFWADCDPNVDVFADAGADAMDFNVDFGEMDWQNWVESAKGMEMDAHANARPR</sequence>
<comment type="subcellular location">
    <subcellularLocation>
        <location evidence="1">Nucleus</location>
    </subcellularLocation>
</comment>
<dbReference type="SUPFAM" id="SSF57701">
    <property type="entry name" value="Zn2/Cys6 DNA-binding domain"/>
    <property type="match status" value="1"/>
</dbReference>
<dbReference type="PANTHER" id="PTHR31001:SF50">
    <property type="entry name" value="ZN(II)2CYS6 TRANSCRIPTION FACTOR (EUROFUNG)"/>
    <property type="match status" value="1"/>
</dbReference>
<accession>A0A439CNF0</accession>
<dbReference type="InterPro" id="IPR050613">
    <property type="entry name" value="Sec_Metabolite_Reg"/>
</dbReference>
<dbReference type="GO" id="GO:0003677">
    <property type="term" value="F:DNA binding"/>
    <property type="evidence" value="ECO:0007669"/>
    <property type="project" value="InterPro"/>
</dbReference>
<dbReference type="InterPro" id="IPR007219">
    <property type="entry name" value="XnlR_reg_dom"/>
</dbReference>
<organism evidence="6 7">
    <name type="scientific">Xylaria grammica</name>
    <dbReference type="NCBI Taxonomy" id="363999"/>
    <lineage>
        <taxon>Eukaryota</taxon>
        <taxon>Fungi</taxon>
        <taxon>Dikarya</taxon>
        <taxon>Ascomycota</taxon>
        <taxon>Pezizomycotina</taxon>
        <taxon>Sordariomycetes</taxon>
        <taxon>Xylariomycetidae</taxon>
        <taxon>Xylariales</taxon>
        <taxon>Xylariaceae</taxon>
        <taxon>Xylaria</taxon>
    </lineage>
</organism>
<dbReference type="AlphaFoldDB" id="A0A439CNF0"/>
<dbReference type="Proteomes" id="UP000286045">
    <property type="component" value="Unassembled WGS sequence"/>
</dbReference>
<dbReference type="GO" id="GO:0008270">
    <property type="term" value="F:zinc ion binding"/>
    <property type="evidence" value="ECO:0007669"/>
    <property type="project" value="InterPro"/>
</dbReference>
<gene>
    <name evidence="6" type="ORF">EKO27_g11506</name>
</gene>
<evidence type="ECO:0000259" key="5">
    <source>
        <dbReference type="PROSITE" id="PS50048"/>
    </source>
</evidence>
<dbReference type="CDD" id="cd00067">
    <property type="entry name" value="GAL4"/>
    <property type="match status" value="1"/>
</dbReference>
<keyword evidence="2" id="KW-0479">Metal-binding</keyword>
<dbReference type="CDD" id="cd12148">
    <property type="entry name" value="fungal_TF_MHR"/>
    <property type="match status" value="1"/>
</dbReference>
<keyword evidence="3" id="KW-0539">Nucleus</keyword>
<feature type="region of interest" description="Disordered" evidence="4">
    <location>
        <begin position="681"/>
        <end position="711"/>
    </location>
</feature>
<comment type="caution">
    <text evidence="6">The sequence shown here is derived from an EMBL/GenBank/DDBJ whole genome shotgun (WGS) entry which is preliminary data.</text>
</comment>
<dbReference type="SMART" id="SM00906">
    <property type="entry name" value="Fungal_trans"/>
    <property type="match status" value="1"/>
</dbReference>
<protein>
    <recommendedName>
        <fullName evidence="5">Zn(2)-C6 fungal-type domain-containing protein</fullName>
    </recommendedName>
</protein>
<feature type="domain" description="Zn(2)-C6 fungal-type" evidence="5">
    <location>
        <begin position="55"/>
        <end position="84"/>
    </location>
</feature>
<feature type="compositionally biased region" description="Polar residues" evidence="4">
    <location>
        <begin position="136"/>
        <end position="157"/>
    </location>
</feature>
<dbReference type="SMART" id="SM00066">
    <property type="entry name" value="GAL4"/>
    <property type="match status" value="1"/>
</dbReference>
<dbReference type="GO" id="GO:0000981">
    <property type="term" value="F:DNA-binding transcription factor activity, RNA polymerase II-specific"/>
    <property type="evidence" value="ECO:0007669"/>
    <property type="project" value="InterPro"/>
</dbReference>
<dbReference type="Pfam" id="PF00172">
    <property type="entry name" value="Zn_clus"/>
    <property type="match status" value="1"/>
</dbReference>
<reference evidence="6 7" key="1">
    <citation type="submission" date="2018-12" db="EMBL/GenBank/DDBJ databases">
        <title>Draft genome sequence of Xylaria grammica IHI A82.</title>
        <authorList>
            <person name="Buettner E."/>
            <person name="Kellner H."/>
        </authorList>
    </citation>
    <scope>NUCLEOTIDE SEQUENCE [LARGE SCALE GENOMIC DNA]</scope>
    <source>
        <strain evidence="6 7">IHI A82</strain>
    </source>
</reference>
<dbReference type="InterPro" id="IPR036864">
    <property type="entry name" value="Zn2-C6_fun-type_DNA-bd_sf"/>
</dbReference>
<dbReference type="PROSITE" id="PS50048">
    <property type="entry name" value="ZN2_CY6_FUNGAL_2"/>
    <property type="match status" value="1"/>
</dbReference>
<keyword evidence="7" id="KW-1185">Reference proteome</keyword>
<dbReference type="GO" id="GO:0006351">
    <property type="term" value="P:DNA-templated transcription"/>
    <property type="evidence" value="ECO:0007669"/>
    <property type="project" value="InterPro"/>
</dbReference>
<evidence type="ECO:0000256" key="2">
    <source>
        <dbReference type="ARBA" id="ARBA00022723"/>
    </source>
</evidence>
<feature type="region of interest" description="Disordered" evidence="4">
    <location>
        <begin position="136"/>
        <end position="171"/>
    </location>
</feature>
<evidence type="ECO:0000313" key="6">
    <source>
        <dbReference type="EMBL" id="RWA03600.1"/>
    </source>
</evidence>
<dbReference type="InterPro" id="IPR001138">
    <property type="entry name" value="Zn2Cys6_DnaBD"/>
</dbReference>
<name>A0A439CNF0_9PEZI</name>
<dbReference type="Gene3D" id="4.10.240.10">
    <property type="entry name" value="Zn(2)-C6 fungal-type DNA-binding domain"/>
    <property type="match status" value="1"/>
</dbReference>
<evidence type="ECO:0000313" key="7">
    <source>
        <dbReference type="Proteomes" id="UP000286045"/>
    </source>
</evidence>
<dbReference type="Pfam" id="PF04082">
    <property type="entry name" value="Fungal_trans"/>
    <property type="match status" value="1"/>
</dbReference>
<feature type="region of interest" description="Disordered" evidence="4">
    <location>
        <begin position="1"/>
        <end position="47"/>
    </location>
</feature>
<proteinExistence type="predicted"/>
<dbReference type="STRING" id="363999.A0A439CNF0"/>
<evidence type="ECO:0000256" key="1">
    <source>
        <dbReference type="ARBA" id="ARBA00004123"/>
    </source>
</evidence>
<dbReference type="PROSITE" id="PS00463">
    <property type="entry name" value="ZN2_CY6_FUNGAL_1"/>
    <property type="match status" value="1"/>
</dbReference>
<feature type="compositionally biased region" description="Low complexity" evidence="4">
    <location>
        <begin position="22"/>
        <end position="47"/>
    </location>
</feature>
<evidence type="ECO:0000256" key="3">
    <source>
        <dbReference type="ARBA" id="ARBA00023242"/>
    </source>
</evidence>
<dbReference type="PANTHER" id="PTHR31001">
    <property type="entry name" value="UNCHARACTERIZED TRANSCRIPTIONAL REGULATORY PROTEIN"/>
    <property type="match status" value="1"/>
</dbReference>
<dbReference type="EMBL" id="RYZI01000744">
    <property type="protein sequence ID" value="RWA03600.1"/>
    <property type="molecule type" value="Genomic_DNA"/>
</dbReference>